<protein>
    <submittedName>
        <fullName evidence="6">Uncharacterized protein</fullName>
    </submittedName>
</protein>
<dbReference type="AlphaFoldDB" id="A0A7J7KJE3"/>
<evidence type="ECO:0000313" key="7">
    <source>
        <dbReference type="Proteomes" id="UP000593567"/>
    </source>
</evidence>
<evidence type="ECO:0000256" key="3">
    <source>
        <dbReference type="ARBA" id="ARBA00022989"/>
    </source>
</evidence>
<dbReference type="GO" id="GO:0016020">
    <property type="term" value="C:membrane"/>
    <property type="evidence" value="ECO:0007669"/>
    <property type="project" value="UniProtKB-SubCell"/>
</dbReference>
<dbReference type="PANTHER" id="PTHR23423">
    <property type="entry name" value="ORGANIC SOLUTE TRANSPORTER-RELATED"/>
    <property type="match status" value="1"/>
</dbReference>
<keyword evidence="3 5" id="KW-1133">Transmembrane helix</keyword>
<feature type="transmembrane region" description="Helical" evidence="5">
    <location>
        <begin position="327"/>
        <end position="348"/>
    </location>
</feature>
<dbReference type="OrthoDB" id="5832279at2759"/>
<accession>A0A7J7KJE3</accession>
<reference evidence="6" key="1">
    <citation type="submission" date="2020-06" db="EMBL/GenBank/DDBJ databases">
        <title>Draft genome of Bugula neritina, a colonial animal packing powerful symbionts and potential medicines.</title>
        <authorList>
            <person name="Rayko M."/>
        </authorList>
    </citation>
    <scope>NUCLEOTIDE SEQUENCE [LARGE SCALE GENOMIC DNA]</scope>
    <source>
        <strain evidence="6">Kwan_BN1</strain>
    </source>
</reference>
<proteinExistence type="predicted"/>
<dbReference type="SMART" id="SM01417">
    <property type="entry name" value="Solute_trans_a"/>
    <property type="match status" value="1"/>
</dbReference>
<keyword evidence="4 5" id="KW-0472">Membrane</keyword>
<evidence type="ECO:0000313" key="6">
    <source>
        <dbReference type="EMBL" id="KAF6038041.1"/>
    </source>
</evidence>
<organism evidence="6 7">
    <name type="scientific">Bugula neritina</name>
    <name type="common">Brown bryozoan</name>
    <name type="synonym">Sertularia neritina</name>
    <dbReference type="NCBI Taxonomy" id="10212"/>
    <lineage>
        <taxon>Eukaryota</taxon>
        <taxon>Metazoa</taxon>
        <taxon>Spiralia</taxon>
        <taxon>Lophotrochozoa</taxon>
        <taxon>Bryozoa</taxon>
        <taxon>Gymnolaemata</taxon>
        <taxon>Cheilostomatida</taxon>
        <taxon>Flustrina</taxon>
        <taxon>Buguloidea</taxon>
        <taxon>Bugulidae</taxon>
        <taxon>Bugula</taxon>
    </lineage>
</organism>
<dbReference type="Pfam" id="PF03619">
    <property type="entry name" value="Solute_trans_a"/>
    <property type="match status" value="1"/>
</dbReference>
<evidence type="ECO:0000256" key="4">
    <source>
        <dbReference type="ARBA" id="ARBA00023136"/>
    </source>
</evidence>
<dbReference type="InterPro" id="IPR005178">
    <property type="entry name" value="Ostalpha/TMEM184C"/>
</dbReference>
<evidence type="ECO:0000256" key="2">
    <source>
        <dbReference type="ARBA" id="ARBA00022692"/>
    </source>
</evidence>
<keyword evidence="2 5" id="KW-0812">Transmembrane</keyword>
<feature type="transmembrane region" description="Helical" evidence="5">
    <location>
        <begin position="206"/>
        <end position="227"/>
    </location>
</feature>
<gene>
    <name evidence="6" type="ORF">EB796_003643</name>
</gene>
<comment type="subcellular location">
    <subcellularLocation>
        <location evidence="1">Membrane</location>
        <topology evidence="1">Multi-pass membrane protein</topology>
    </subcellularLocation>
</comment>
<feature type="transmembrane region" description="Helical" evidence="5">
    <location>
        <begin position="247"/>
        <end position="274"/>
    </location>
</feature>
<feature type="transmembrane region" description="Helical" evidence="5">
    <location>
        <begin position="286"/>
        <end position="307"/>
    </location>
</feature>
<evidence type="ECO:0000256" key="1">
    <source>
        <dbReference type="ARBA" id="ARBA00004141"/>
    </source>
</evidence>
<feature type="transmembrane region" description="Helical" evidence="5">
    <location>
        <begin position="145"/>
        <end position="164"/>
    </location>
</feature>
<dbReference type="EMBL" id="VXIV02000479">
    <property type="protein sequence ID" value="KAF6038041.1"/>
    <property type="molecule type" value="Genomic_DNA"/>
</dbReference>
<keyword evidence="7" id="KW-1185">Reference proteome</keyword>
<dbReference type="Proteomes" id="UP000593567">
    <property type="component" value="Unassembled WGS sequence"/>
</dbReference>
<comment type="caution">
    <text evidence="6">The sequence shown here is derived from an EMBL/GenBank/DDBJ whole genome shotgun (WGS) entry which is preliminary data.</text>
</comment>
<feature type="transmembrane region" description="Helical" evidence="5">
    <location>
        <begin position="76"/>
        <end position="100"/>
    </location>
</feature>
<sequence>MNDIYTNAVQYNKMYKQATYKLIIHMMDQSGSDWHLMNSSHNASSTHIPSLSICPHEVPNSTYYLKQLLQLQEKTAMFSLFVVLCSLTCIIYVLEIVSILRNKMHIMRRIRMVMLLSLYPVYSSLALLAVVVPRAAPLLDLVANVYFAITLWHFLQLMLMYYGGEKKMIETFSSTAVSMQVPPVCCLFFCMRKFTLEKKQLHRMKLGAIQFLIFRPVLLVLSMILWVEDKYEYVDDITGQMRPFKSASTYIALVNMITTLLAMWPLIIIFRASLQRLSHFHIRGKFVVFQLVMICGSLQDAILTQVANFNFLDCTPYLPVKSRALEIHHLAIIAEMFVLSVAALGVYWRYIRENIPLDFHHPSNSESLSGEGDFDSPDSNGNDEVAVGYSSLENGYGVIRFR</sequence>
<name>A0A7J7KJE3_BUGNE</name>
<feature type="transmembrane region" description="Helical" evidence="5">
    <location>
        <begin position="112"/>
        <end position="133"/>
    </location>
</feature>
<evidence type="ECO:0000256" key="5">
    <source>
        <dbReference type="SAM" id="Phobius"/>
    </source>
</evidence>